<accession>A0A7D3ZHM3</accession>
<keyword evidence="2" id="KW-1185">Reference proteome</keyword>
<dbReference type="Proteomes" id="UP000501240">
    <property type="component" value="Chromosome"/>
</dbReference>
<sequence length="41" mass="4584">MQRLLYHVKWGADQVRGALRWQVAERLGDAGGVLVVDDTGF</sequence>
<name>A0A7D3ZHM3_ACTVE</name>
<dbReference type="EMBL" id="CP053892">
    <property type="protein sequence ID" value="QKG23897.1"/>
    <property type="molecule type" value="Genomic_DNA"/>
</dbReference>
<evidence type="ECO:0000313" key="1">
    <source>
        <dbReference type="EMBL" id="QKG23897.1"/>
    </source>
</evidence>
<protein>
    <submittedName>
        <fullName evidence="1">Putative transposase for insertion sequence element</fullName>
    </submittedName>
</protein>
<evidence type="ECO:0000313" key="2">
    <source>
        <dbReference type="Proteomes" id="UP000501240"/>
    </source>
</evidence>
<reference evidence="1 2" key="1">
    <citation type="submission" date="2020-05" db="EMBL/GenBank/DDBJ databases">
        <title>Actinomadura verrucosospora NRRL-B18236 (PFL_A860) Genome sequencing and assembly.</title>
        <authorList>
            <person name="Samborskyy M."/>
        </authorList>
    </citation>
    <scope>NUCLEOTIDE SEQUENCE [LARGE SCALE GENOMIC DNA]</scope>
    <source>
        <strain evidence="1 2">NRRL:B18236</strain>
    </source>
</reference>
<dbReference type="AlphaFoldDB" id="A0A7D3ZHM3"/>
<gene>
    <name evidence="1" type="ORF">ACTIVE_5540</name>
</gene>
<organism evidence="1 2">
    <name type="scientific">Actinomadura verrucosospora</name>
    <dbReference type="NCBI Taxonomy" id="46165"/>
    <lineage>
        <taxon>Bacteria</taxon>
        <taxon>Bacillati</taxon>
        <taxon>Actinomycetota</taxon>
        <taxon>Actinomycetes</taxon>
        <taxon>Streptosporangiales</taxon>
        <taxon>Thermomonosporaceae</taxon>
        <taxon>Actinomadura</taxon>
    </lineage>
</organism>
<proteinExistence type="predicted"/>